<name>A0A8H7FBD9_AGABI</name>
<dbReference type="GO" id="GO:0004305">
    <property type="term" value="F:ethanolamine kinase activity"/>
    <property type="evidence" value="ECO:0007669"/>
    <property type="project" value="TreeGrafter"/>
</dbReference>
<proteinExistence type="inferred from homology"/>
<dbReference type="EMBL" id="JABXXO010000001">
    <property type="protein sequence ID" value="KAF7784717.1"/>
    <property type="molecule type" value="Genomic_DNA"/>
</dbReference>
<dbReference type="PANTHER" id="PTHR22603">
    <property type="entry name" value="CHOLINE/ETHANOALAMINE KINASE"/>
    <property type="match status" value="1"/>
</dbReference>
<dbReference type="SUPFAM" id="SSF56112">
    <property type="entry name" value="Protein kinase-like (PK-like)"/>
    <property type="match status" value="1"/>
</dbReference>
<dbReference type="Proteomes" id="UP000629468">
    <property type="component" value="Unassembled WGS sequence"/>
</dbReference>
<comment type="similarity">
    <text evidence="1">Belongs to the choline/ethanolamine kinase family.</text>
</comment>
<organism evidence="2 3">
    <name type="scientific">Agaricus bisporus var. burnettii</name>
    <dbReference type="NCBI Taxonomy" id="192524"/>
    <lineage>
        <taxon>Eukaryota</taxon>
        <taxon>Fungi</taxon>
        <taxon>Dikarya</taxon>
        <taxon>Basidiomycota</taxon>
        <taxon>Agaricomycotina</taxon>
        <taxon>Agaricomycetes</taxon>
        <taxon>Agaricomycetidae</taxon>
        <taxon>Agaricales</taxon>
        <taxon>Agaricineae</taxon>
        <taxon>Agaricaceae</taxon>
        <taxon>Agaricus</taxon>
    </lineage>
</organism>
<comment type="caution">
    <text evidence="2">The sequence shown here is derived from an EMBL/GenBank/DDBJ whole genome shotgun (WGS) entry which is preliminary data.</text>
</comment>
<evidence type="ECO:0000313" key="3">
    <source>
        <dbReference type="Proteomes" id="UP000629468"/>
    </source>
</evidence>
<gene>
    <name evidence="2" type="ORF">Agabi119p4_882</name>
</gene>
<evidence type="ECO:0000256" key="1">
    <source>
        <dbReference type="ARBA" id="ARBA00038211"/>
    </source>
</evidence>
<dbReference type="PANTHER" id="PTHR22603:SF93">
    <property type="entry name" value="RE24176P"/>
    <property type="match status" value="1"/>
</dbReference>
<evidence type="ECO:0000313" key="2">
    <source>
        <dbReference type="EMBL" id="KAF7784717.1"/>
    </source>
</evidence>
<reference evidence="2 3" key="1">
    <citation type="journal article" name="Sci. Rep.">
        <title>Telomere-to-telomere assembled and centromere annotated genomes of the two main subspecies of the button mushroom Agaricus bisporus reveal especially polymorphic chromosome ends.</title>
        <authorList>
            <person name="Sonnenberg A.S.M."/>
            <person name="Sedaghat-Telgerd N."/>
            <person name="Lavrijssen B."/>
            <person name="Ohm R.A."/>
            <person name="Hendrickx P.M."/>
            <person name="Scholtmeijer K."/>
            <person name="Baars J.J.P."/>
            <person name="van Peer A."/>
        </authorList>
    </citation>
    <scope>NUCLEOTIDE SEQUENCE [LARGE SCALE GENOMIC DNA]</scope>
    <source>
        <strain evidence="2 3">H119_p4</strain>
    </source>
</reference>
<protein>
    <submittedName>
        <fullName evidence="2">Uncharacterized protein</fullName>
    </submittedName>
</protein>
<dbReference type="GO" id="GO:0004103">
    <property type="term" value="F:choline kinase activity"/>
    <property type="evidence" value="ECO:0007669"/>
    <property type="project" value="TreeGrafter"/>
</dbReference>
<sequence>MSPIVSPAASPPSLGRQLSTSSIHSLASLFASASSSMTSLRLPDVDESSVTLEGLRHVPLSLQAKCHKTPAFASDLFEILRLLHVPHFHSNGISPQDLHIHKVSGALTNAVFFVSFPSGKQNSTHFTSCPPDITWGLAGWIGACMAELHSVDINVVEGKNWIIGVEQNVRAWLTPAGKVLALPSLSEDIRHELDLDKFRHDWDRYSHWLAKVDDVHSGSKRVFAHNDTQYGNLLRLNHPKEDADDHRQIIVVDFEYAAPNPASFDIANHFHEWTADYHSPDKSHLLDPSKYPTLAERRNFYLSYLRHASHITGSDVELESTIAKLDRQVQVWSPASHAHWMIWAIVQARDDLENNNTTPEFDYIGYARCRSALFQCELEQLDVPL</sequence>
<dbReference type="Pfam" id="PF01633">
    <property type="entry name" value="Choline_kinase"/>
    <property type="match status" value="1"/>
</dbReference>
<dbReference type="GO" id="GO:0006646">
    <property type="term" value="P:phosphatidylethanolamine biosynthetic process"/>
    <property type="evidence" value="ECO:0007669"/>
    <property type="project" value="TreeGrafter"/>
</dbReference>
<dbReference type="InterPro" id="IPR011009">
    <property type="entry name" value="Kinase-like_dom_sf"/>
</dbReference>
<accession>A0A8H7FBD9</accession>
<dbReference type="GO" id="GO:0005737">
    <property type="term" value="C:cytoplasm"/>
    <property type="evidence" value="ECO:0007669"/>
    <property type="project" value="TreeGrafter"/>
</dbReference>
<dbReference type="AlphaFoldDB" id="A0A8H7FBD9"/>
<dbReference type="Gene3D" id="3.90.1200.10">
    <property type="match status" value="1"/>
</dbReference>